<evidence type="ECO:0000313" key="2">
    <source>
        <dbReference type="EMBL" id="MBP2190046.1"/>
    </source>
</evidence>
<name>A0ABS4QH94_9NOCA</name>
<keyword evidence="1" id="KW-0472">Membrane</keyword>
<gene>
    <name evidence="2" type="ORF">BJ987_002947</name>
</gene>
<sequence length="33" mass="3666">MEVVEFMSVVVFTVLTVAVFALLGLIQRGVERL</sequence>
<keyword evidence="3" id="KW-1185">Reference proteome</keyword>
<reference evidence="2 3" key="1">
    <citation type="submission" date="2021-03" db="EMBL/GenBank/DDBJ databases">
        <title>Sequencing the genomes of 1000 actinobacteria strains.</title>
        <authorList>
            <person name="Klenk H.-P."/>
        </authorList>
    </citation>
    <scope>NUCLEOTIDE SEQUENCE [LARGE SCALE GENOMIC DNA]</scope>
    <source>
        <strain evidence="2 3">DSM 45516</strain>
    </source>
</reference>
<comment type="caution">
    <text evidence="2">The sequence shown here is derived from an EMBL/GenBank/DDBJ whole genome shotgun (WGS) entry which is preliminary data.</text>
</comment>
<dbReference type="Proteomes" id="UP001519325">
    <property type="component" value="Unassembled WGS sequence"/>
</dbReference>
<keyword evidence="1" id="KW-1133">Transmembrane helix</keyword>
<organism evidence="2 3">
    <name type="scientific">Nocardia goodfellowii</name>
    <dbReference type="NCBI Taxonomy" id="882446"/>
    <lineage>
        <taxon>Bacteria</taxon>
        <taxon>Bacillati</taxon>
        <taxon>Actinomycetota</taxon>
        <taxon>Actinomycetes</taxon>
        <taxon>Mycobacteriales</taxon>
        <taxon>Nocardiaceae</taxon>
        <taxon>Nocardia</taxon>
    </lineage>
</organism>
<protein>
    <recommendedName>
        <fullName evidence="4">Potassium-transporting ATPase</fullName>
    </recommendedName>
</protein>
<keyword evidence="1" id="KW-0812">Transmembrane</keyword>
<evidence type="ECO:0008006" key="4">
    <source>
        <dbReference type="Google" id="ProtNLM"/>
    </source>
</evidence>
<accession>A0ABS4QH94</accession>
<evidence type="ECO:0000256" key="1">
    <source>
        <dbReference type="SAM" id="Phobius"/>
    </source>
</evidence>
<dbReference type="EMBL" id="JAGGMR010000001">
    <property type="protein sequence ID" value="MBP2190046.1"/>
    <property type="molecule type" value="Genomic_DNA"/>
</dbReference>
<proteinExistence type="predicted"/>
<feature type="transmembrane region" description="Helical" evidence="1">
    <location>
        <begin position="6"/>
        <end position="26"/>
    </location>
</feature>
<evidence type="ECO:0000313" key="3">
    <source>
        <dbReference type="Proteomes" id="UP001519325"/>
    </source>
</evidence>